<name>A0A1S1QJG3_9ACTN</name>
<dbReference type="InterPro" id="IPR026588">
    <property type="entry name" value="Choice_anch_A"/>
</dbReference>
<evidence type="ECO:0000259" key="2">
    <source>
        <dbReference type="Pfam" id="PF20597"/>
    </source>
</evidence>
<sequence>MVPTGGDAGTTPALIVNSPQPAESVAGPSGFDFPSLFSTYRDLNAEIASCAATVTLLDQNGLASWNGTDPIAAIPLQPGQNILNLTGDQLADLDVINPVPGGVQPSDATTLVINVAVTGDLSGTCRTSAGRATSRPGMCCGTSPPGGSSPCPGEARRWGTIYAPNATPVDLSAADIEGNVVVRTLQEGNAAGANGGEIHYAPFENLVTNTGTTTLTDIAVRDELAGCRRVVCPVTTLAPGGFHRRERARWAATRCP</sequence>
<feature type="region of interest" description="Disordered" evidence="1">
    <location>
        <begin position="1"/>
        <end position="21"/>
    </location>
</feature>
<dbReference type="Pfam" id="PF20597">
    <property type="entry name" value="pAdhesive_15"/>
    <property type="match status" value="1"/>
</dbReference>
<reference evidence="4" key="1">
    <citation type="submission" date="2016-07" db="EMBL/GenBank/DDBJ databases">
        <title>Sequence Frankia sp. strain CcI1.17.</title>
        <authorList>
            <person name="Ghodhbane-Gtari F."/>
            <person name="Swanson E."/>
            <person name="Gueddou A."/>
            <person name="Morris K."/>
            <person name="Hezbri K."/>
            <person name="Ktari A."/>
            <person name="Nouioui I."/>
            <person name="Abebe-Akele F."/>
            <person name="Simpson S."/>
            <person name="Thomas K."/>
            <person name="Gtari M."/>
            <person name="Tisa L.S."/>
            <person name="Hurst S."/>
        </authorList>
    </citation>
    <scope>NUCLEOTIDE SEQUENCE [LARGE SCALE GENOMIC DNA]</scope>
    <source>
        <strain evidence="4">Cc1.17</strain>
    </source>
</reference>
<dbReference type="AlphaFoldDB" id="A0A1S1QJG3"/>
<feature type="domain" description="Choice-of-anchor A" evidence="2">
    <location>
        <begin position="20"/>
        <end position="120"/>
    </location>
</feature>
<dbReference type="EMBL" id="MBLM01000130">
    <property type="protein sequence ID" value="OHV33729.1"/>
    <property type="molecule type" value="Genomic_DNA"/>
</dbReference>
<evidence type="ECO:0000313" key="4">
    <source>
        <dbReference type="Proteomes" id="UP000179627"/>
    </source>
</evidence>
<protein>
    <recommendedName>
        <fullName evidence="2">Choice-of-anchor A domain-containing protein</fullName>
    </recommendedName>
</protein>
<proteinExistence type="predicted"/>
<evidence type="ECO:0000256" key="1">
    <source>
        <dbReference type="SAM" id="MobiDB-lite"/>
    </source>
</evidence>
<keyword evidence="4" id="KW-1185">Reference proteome</keyword>
<gene>
    <name evidence="3" type="ORF">CC117_04975</name>
</gene>
<accession>A0A1S1QJG3</accession>
<evidence type="ECO:0000313" key="3">
    <source>
        <dbReference type="EMBL" id="OHV33729.1"/>
    </source>
</evidence>
<organism evidence="3 4">
    <name type="scientific">Parafrankia colletiae</name>
    <dbReference type="NCBI Taxonomy" id="573497"/>
    <lineage>
        <taxon>Bacteria</taxon>
        <taxon>Bacillati</taxon>
        <taxon>Actinomycetota</taxon>
        <taxon>Actinomycetes</taxon>
        <taxon>Frankiales</taxon>
        <taxon>Frankiaceae</taxon>
        <taxon>Parafrankia</taxon>
    </lineage>
</organism>
<comment type="caution">
    <text evidence="3">The sequence shown here is derived from an EMBL/GenBank/DDBJ whole genome shotgun (WGS) entry which is preliminary data.</text>
</comment>
<dbReference type="Proteomes" id="UP000179627">
    <property type="component" value="Unassembled WGS sequence"/>
</dbReference>